<dbReference type="EMBL" id="NJHN03000060">
    <property type="protein sequence ID" value="KAH9419224.1"/>
    <property type="molecule type" value="Genomic_DNA"/>
</dbReference>
<accession>A0ABQ8J9I8</accession>
<proteinExistence type="predicted"/>
<reference evidence="1 2" key="1">
    <citation type="journal article" date="2018" name="J. Allergy Clin. Immunol.">
        <title>High-quality assembly of Dermatophagoides pteronyssinus genome and transcriptome reveals a wide range of novel allergens.</title>
        <authorList>
            <person name="Liu X.Y."/>
            <person name="Yang K.Y."/>
            <person name="Wang M.Q."/>
            <person name="Kwok J.S."/>
            <person name="Zeng X."/>
            <person name="Yang Z."/>
            <person name="Xiao X.J."/>
            <person name="Lau C.P."/>
            <person name="Li Y."/>
            <person name="Huang Z.M."/>
            <person name="Ba J.G."/>
            <person name="Yim A.K."/>
            <person name="Ouyang C.Y."/>
            <person name="Ngai S.M."/>
            <person name="Chan T.F."/>
            <person name="Leung E.L."/>
            <person name="Liu L."/>
            <person name="Liu Z.G."/>
            <person name="Tsui S.K."/>
        </authorList>
    </citation>
    <scope>NUCLEOTIDE SEQUENCE [LARGE SCALE GENOMIC DNA]</scope>
    <source>
        <strain evidence="1">Derp</strain>
    </source>
</reference>
<reference evidence="1 2" key="2">
    <citation type="journal article" date="2022" name="Mol. Biol. Evol.">
        <title>Comparative Genomics Reveals Insights into the Divergent Evolution of Astigmatic Mites and Household Pest Adaptations.</title>
        <authorList>
            <person name="Xiong Q."/>
            <person name="Wan A.T."/>
            <person name="Liu X."/>
            <person name="Fung C.S."/>
            <person name="Xiao X."/>
            <person name="Malainual N."/>
            <person name="Hou J."/>
            <person name="Wang L."/>
            <person name="Wang M."/>
            <person name="Yang K.Y."/>
            <person name="Cui Y."/>
            <person name="Leung E.L."/>
            <person name="Nong W."/>
            <person name="Shin S.K."/>
            <person name="Au S.W."/>
            <person name="Jeong K.Y."/>
            <person name="Chew F.T."/>
            <person name="Hui J.H."/>
            <person name="Leung T.F."/>
            <person name="Tungtrongchitr A."/>
            <person name="Zhong N."/>
            <person name="Liu Z."/>
            <person name="Tsui S.K."/>
        </authorList>
    </citation>
    <scope>NUCLEOTIDE SEQUENCE [LARGE SCALE GENOMIC DNA]</scope>
    <source>
        <strain evidence="1">Derp</strain>
    </source>
</reference>
<comment type="caution">
    <text evidence="1">The sequence shown here is derived from an EMBL/GenBank/DDBJ whole genome shotgun (WGS) entry which is preliminary data.</text>
</comment>
<keyword evidence="2" id="KW-1185">Reference proteome</keyword>
<sequence length="97" mass="11329">MNSLSHNYALGVEIIRLFFTAFSEYPSNNLPIYETASLGFLNENRYGQLINWCHYNWVAPIINRCSRYYSIFVNLSYLDNSVILGSNNIMQVICYQK</sequence>
<name>A0ABQ8J9I8_DERPT</name>
<protein>
    <submittedName>
        <fullName evidence="1">Uncharacterized protein</fullName>
    </submittedName>
</protein>
<evidence type="ECO:0000313" key="2">
    <source>
        <dbReference type="Proteomes" id="UP000887458"/>
    </source>
</evidence>
<gene>
    <name evidence="1" type="ORF">DERP_005729</name>
</gene>
<dbReference type="Proteomes" id="UP000887458">
    <property type="component" value="Unassembled WGS sequence"/>
</dbReference>
<organism evidence="1 2">
    <name type="scientific">Dermatophagoides pteronyssinus</name>
    <name type="common">European house dust mite</name>
    <dbReference type="NCBI Taxonomy" id="6956"/>
    <lineage>
        <taxon>Eukaryota</taxon>
        <taxon>Metazoa</taxon>
        <taxon>Ecdysozoa</taxon>
        <taxon>Arthropoda</taxon>
        <taxon>Chelicerata</taxon>
        <taxon>Arachnida</taxon>
        <taxon>Acari</taxon>
        <taxon>Acariformes</taxon>
        <taxon>Sarcoptiformes</taxon>
        <taxon>Astigmata</taxon>
        <taxon>Psoroptidia</taxon>
        <taxon>Analgoidea</taxon>
        <taxon>Pyroglyphidae</taxon>
        <taxon>Dermatophagoidinae</taxon>
        <taxon>Dermatophagoides</taxon>
    </lineage>
</organism>
<evidence type="ECO:0000313" key="1">
    <source>
        <dbReference type="EMBL" id="KAH9419224.1"/>
    </source>
</evidence>